<evidence type="ECO:0000313" key="13">
    <source>
        <dbReference type="Proteomes" id="UP000789595"/>
    </source>
</evidence>
<evidence type="ECO:0000256" key="10">
    <source>
        <dbReference type="SAM" id="Phobius"/>
    </source>
</evidence>
<evidence type="ECO:0000256" key="7">
    <source>
        <dbReference type="ARBA" id="ARBA00023034"/>
    </source>
</evidence>
<keyword evidence="4" id="KW-0378">Hydrolase</keyword>
<accession>A0A7S4A7T0</accession>
<dbReference type="OrthoDB" id="406152at2759"/>
<dbReference type="GO" id="GO:0004559">
    <property type="term" value="F:alpha-mannosidase activity"/>
    <property type="evidence" value="ECO:0007669"/>
    <property type="project" value="TreeGrafter"/>
</dbReference>
<keyword evidence="5" id="KW-0735">Signal-anchor</keyword>
<dbReference type="CDD" id="cd11574">
    <property type="entry name" value="GH99"/>
    <property type="match status" value="1"/>
</dbReference>
<evidence type="ECO:0000256" key="9">
    <source>
        <dbReference type="SAM" id="MobiDB-lite"/>
    </source>
</evidence>
<keyword evidence="3 10" id="KW-0812">Transmembrane</keyword>
<comment type="similarity">
    <text evidence="2">Belongs to the glycosyl hydrolase 99 family.</text>
</comment>
<gene>
    <name evidence="11" type="ORF">PCAL00307_LOCUS21781</name>
    <name evidence="12" type="ORF">PECAL_4P19110</name>
</gene>
<protein>
    <submittedName>
        <fullName evidence="11">Uncharacterized protein</fullName>
    </submittedName>
</protein>
<proteinExistence type="inferred from homology"/>
<feature type="region of interest" description="Disordered" evidence="9">
    <location>
        <begin position="1"/>
        <end position="24"/>
    </location>
</feature>
<evidence type="ECO:0000256" key="4">
    <source>
        <dbReference type="ARBA" id="ARBA00022801"/>
    </source>
</evidence>
<keyword evidence="7" id="KW-0333">Golgi apparatus</keyword>
<dbReference type="PANTHER" id="PTHR13572">
    <property type="entry name" value="ENDO-ALPHA-1,2-MANNOSIDASE"/>
    <property type="match status" value="1"/>
</dbReference>
<dbReference type="GO" id="GO:0000139">
    <property type="term" value="C:Golgi membrane"/>
    <property type="evidence" value="ECO:0007669"/>
    <property type="project" value="UniProtKB-SubCell"/>
</dbReference>
<dbReference type="InterPro" id="IPR026071">
    <property type="entry name" value="Glyco_Hydrolase_99"/>
</dbReference>
<dbReference type="PANTHER" id="PTHR13572:SF4">
    <property type="entry name" value="RE57134P"/>
    <property type="match status" value="1"/>
</dbReference>
<dbReference type="EMBL" id="HBIW01025295">
    <property type="protein sequence ID" value="CAE0706330.1"/>
    <property type="molecule type" value="Transcribed_RNA"/>
</dbReference>
<evidence type="ECO:0000256" key="8">
    <source>
        <dbReference type="ARBA" id="ARBA00023136"/>
    </source>
</evidence>
<evidence type="ECO:0000256" key="3">
    <source>
        <dbReference type="ARBA" id="ARBA00022692"/>
    </source>
</evidence>
<sequence length="429" mass="46468">MHRGRTKAPVLPVHKSSSSKRSSEEPKRIPALAYVAACFAIGVLIGKALRPQMAEFAPAAAPPAPAATNAPTAAATQKKLDPRVYAFYYAWYQNPATDGLWAHWNHKHLDHWDAAVRAKYPPFVHDPEKRDVGASFFPALGAYSSADDSIIEAHFAQLRKANVGVAVVSWYPPGKRDANGPEVDGLVKRLLAAAARFGLELCLHLEPWEGRTAAAQLKDVAYAVRTYGAHEAYHKIDGKCVFFAYDSYQLAARDWRAARVAANDGAFLIALALEAKHVDDYVGGAGGFDGAYSYFGATGFTQASTPSSWKGLVARASAKGGLFVPCVAPGYDDLRVRPWNGANSRGREAGAYYDRSWRAALESGAARVAVTSFNEWHEGTQIETAAAAFTPERPGVTTYLAYPSPEFYLTKTAAWVEQFVAARRRAGVG</sequence>
<name>A0A7S4A7T0_9STRA</name>
<dbReference type="Proteomes" id="UP000789595">
    <property type="component" value="Unassembled WGS sequence"/>
</dbReference>
<keyword evidence="6 10" id="KW-1133">Transmembrane helix</keyword>
<feature type="transmembrane region" description="Helical" evidence="10">
    <location>
        <begin position="29"/>
        <end position="49"/>
    </location>
</feature>
<evidence type="ECO:0000313" key="11">
    <source>
        <dbReference type="EMBL" id="CAE0706330.1"/>
    </source>
</evidence>
<comment type="subcellular location">
    <subcellularLocation>
        <location evidence="1">Golgi apparatus membrane</location>
        <topology evidence="1">Single-pass type II membrane protein</topology>
    </subcellularLocation>
</comment>
<reference evidence="12" key="2">
    <citation type="submission" date="2021-11" db="EMBL/GenBank/DDBJ databases">
        <authorList>
            <consortium name="Genoscope - CEA"/>
            <person name="William W."/>
        </authorList>
    </citation>
    <scope>NUCLEOTIDE SEQUENCE</scope>
</reference>
<evidence type="ECO:0000256" key="6">
    <source>
        <dbReference type="ARBA" id="ARBA00022989"/>
    </source>
</evidence>
<evidence type="ECO:0000256" key="1">
    <source>
        <dbReference type="ARBA" id="ARBA00004323"/>
    </source>
</evidence>
<keyword evidence="8 10" id="KW-0472">Membrane</keyword>
<organism evidence="11">
    <name type="scientific">Pelagomonas calceolata</name>
    <dbReference type="NCBI Taxonomy" id="35677"/>
    <lineage>
        <taxon>Eukaryota</taxon>
        <taxon>Sar</taxon>
        <taxon>Stramenopiles</taxon>
        <taxon>Ochrophyta</taxon>
        <taxon>Pelagophyceae</taxon>
        <taxon>Pelagomonadales</taxon>
        <taxon>Pelagomonadaceae</taxon>
        <taxon>Pelagomonas</taxon>
    </lineage>
</organism>
<evidence type="ECO:0000256" key="5">
    <source>
        <dbReference type="ARBA" id="ARBA00022968"/>
    </source>
</evidence>
<dbReference type="AlphaFoldDB" id="A0A7S4A7T0"/>
<evidence type="ECO:0000256" key="2">
    <source>
        <dbReference type="ARBA" id="ARBA00009559"/>
    </source>
</evidence>
<dbReference type="Pfam" id="PF16317">
    <property type="entry name" value="Glyco_hydro_99"/>
    <property type="match status" value="1"/>
</dbReference>
<evidence type="ECO:0000313" key="12">
    <source>
        <dbReference type="EMBL" id="CAH0374614.1"/>
    </source>
</evidence>
<reference evidence="11" key="1">
    <citation type="submission" date="2021-01" db="EMBL/GenBank/DDBJ databases">
        <authorList>
            <person name="Corre E."/>
            <person name="Pelletier E."/>
            <person name="Niang G."/>
            <person name="Scheremetjew M."/>
            <person name="Finn R."/>
            <person name="Kale V."/>
            <person name="Holt S."/>
            <person name="Cochrane G."/>
            <person name="Meng A."/>
            <person name="Brown T."/>
            <person name="Cohen L."/>
        </authorList>
    </citation>
    <scope>NUCLEOTIDE SEQUENCE</scope>
    <source>
        <strain evidence="11">CCMP1756</strain>
    </source>
</reference>
<dbReference type="Gene3D" id="3.20.20.80">
    <property type="entry name" value="Glycosidases"/>
    <property type="match status" value="1"/>
</dbReference>
<keyword evidence="13" id="KW-1185">Reference proteome</keyword>
<dbReference type="EMBL" id="CAKKNE010000004">
    <property type="protein sequence ID" value="CAH0374614.1"/>
    <property type="molecule type" value="Genomic_DNA"/>
</dbReference>